<feature type="compositionally biased region" description="Polar residues" evidence="1">
    <location>
        <begin position="45"/>
        <end position="55"/>
    </location>
</feature>
<feature type="compositionally biased region" description="Basic and acidic residues" evidence="1">
    <location>
        <begin position="97"/>
        <end position="148"/>
    </location>
</feature>
<organism evidence="2 3">
    <name type="scientific">Magallana gigas</name>
    <name type="common">Pacific oyster</name>
    <name type="synonym">Crassostrea gigas</name>
    <dbReference type="NCBI Taxonomy" id="29159"/>
    <lineage>
        <taxon>Eukaryota</taxon>
        <taxon>Metazoa</taxon>
        <taxon>Spiralia</taxon>
        <taxon>Lophotrochozoa</taxon>
        <taxon>Mollusca</taxon>
        <taxon>Bivalvia</taxon>
        <taxon>Autobranchia</taxon>
        <taxon>Pteriomorphia</taxon>
        <taxon>Ostreida</taxon>
        <taxon>Ostreoidea</taxon>
        <taxon>Ostreidae</taxon>
        <taxon>Magallana</taxon>
    </lineage>
</organism>
<dbReference type="EnsemblMetazoa" id="G21071.1">
    <property type="protein sequence ID" value="G21071.1:cds"/>
    <property type="gene ID" value="G21071"/>
</dbReference>
<feature type="region of interest" description="Disordered" evidence="1">
    <location>
        <begin position="34"/>
        <end position="148"/>
    </location>
</feature>
<feature type="compositionally biased region" description="Polar residues" evidence="1">
    <location>
        <begin position="236"/>
        <end position="254"/>
    </location>
</feature>
<evidence type="ECO:0000313" key="2">
    <source>
        <dbReference type="EnsemblMetazoa" id="G21071.1:cds"/>
    </source>
</evidence>
<evidence type="ECO:0000313" key="3">
    <source>
        <dbReference type="Proteomes" id="UP000005408"/>
    </source>
</evidence>
<accession>A0A8W8K036</accession>
<dbReference type="AlphaFoldDB" id="A0A8W8K036"/>
<evidence type="ECO:0000256" key="1">
    <source>
        <dbReference type="SAM" id="MobiDB-lite"/>
    </source>
</evidence>
<dbReference type="Proteomes" id="UP000005408">
    <property type="component" value="Unassembled WGS sequence"/>
</dbReference>
<protein>
    <submittedName>
        <fullName evidence="2">Uncharacterized protein</fullName>
    </submittedName>
</protein>
<keyword evidence="3" id="KW-1185">Reference proteome</keyword>
<proteinExistence type="predicted"/>
<feature type="region of interest" description="Disordered" evidence="1">
    <location>
        <begin position="236"/>
        <end position="271"/>
    </location>
</feature>
<name>A0A8W8K036_MAGGI</name>
<sequence>MSIVTVTNNSRSEIYDWNYRMNRLNDQIAERRFRGDDGFHGPEGSSPQRVNSGSRNLGYYDDEERDVSNRRSFGMSDDTEQRYQRNRGPHNAGNRGHFVERSRMHQMPDDEDRSNGRSHNQEMEGKGYRQTKSHGEIRNDRHHYQEIDETGYRDSEFRQKRRDSHNQYLVMDEAGHRKTEFCNGKAINRNGIAYQESLEMRYMDRGLLYPETTQYYPAPNAQYIDRGSGIQQSNMQYQPGSSAWNTQVPFSVQNPPVERPDDQEEKEEKKPRKVWFYTTSRVFSALLIISSLVSDWLEYSDMDAPNGVAKETNKTSTRSEACSDKSREDITKQFLYFTIAGTVLAALQLANIIYQIVENHRSLPDKEIRDWLDERTEVFLVNAFVEFPQIFLIHRYEAYLCLDNTCELDIKKVRRILNGLSALASTVWRYLTHVKVSAGNSCSCSNMCKRCAACCGNCIKSCLWSCIKCICPCCCWCIDCKTFFPCCCLYVSCKNSRMSTKCACQCEKKSPSIFAVSAVYPTTLVAFLYGLREFLVFTLPLMNNQQEKNFLRRHVLNRHEDPALDGLRVMECAVCESPEDRLSPFILLLMCTGNY</sequence>
<reference evidence="2" key="1">
    <citation type="submission" date="2022-08" db="UniProtKB">
        <authorList>
            <consortium name="EnsemblMetazoa"/>
        </authorList>
    </citation>
    <scope>IDENTIFICATION</scope>
    <source>
        <strain evidence="2">05x7-T-G4-1.051#20</strain>
    </source>
</reference>